<organism evidence="1 2">
    <name type="scientific">Catharanthus roseus</name>
    <name type="common">Madagascar periwinkle</name>
    <name type="synonym">Vinca rosea</name>
    <dbReference type="NCBI Taxonomy" id="4058"/>
    <lineage>
        <taxon>Eukaryota</taxon>
        <taxon>Viridiplantae</taxon>
        <taxon>Streptophyta</taxon>
        <taxon>Embryophyta</taxon>
        <taxon>Tracheophyta</taxon>
        <taxon>Spermatophyta</taxon>
        <taxon>Magnoliopsida</taxon>
        <taxon>eudicotyledons</taxon>
        <taxon>Gunneridae</taxon>
        <taxon>Pentapetalae</taxon>
        <taxon>asterids</taxon>
        <taxon>lamiids</taxon>
        <taxon>Gentianales</taxon>
        <taxon>Apocynaceae</taxon>
        <taxon>Rauvolfioideae</taxon>
        <taxon>Vinceae</taxon>
        <taxon>Catharanthinae</taxon>
        <taxon>Catharanthus</taxon>
    </lineage>
</organism>
<keyword evidence="2" id="KW-1185">Reference proteome</keyword>
<dbReference type="EMBL" id="CM044704">
    <property type="protein sequence ID" value="KAI5668759.1"/>
    <property type="molecule type" value="Genomic_DNA"/>
</dbReference>
<accession>A0ACC0B7X6</accession>
<sequence>MVLNSYSQTLEGTFLVWNLNILLNFFFLTCKPFGKLSFYFHLPLKEVLSIEVINGLHLHDFLVLLCARFERNHLKFLWCEYISSLDNLYLNYYIYASFDFHRSFKEFWCFGFIYVWTLLANKLDALVAHSCLPLDFLNKNIHSLLLLLIM</sequence>
<dbReference type="Proteomes" id="UP001060085">
    <property type="component" value="Linkage Group LG04"/>
</dbReference>
<evidence type="ECO:0000313" key="2">
    <source>
        <dbReference type="Proteomes" id="UP001060085"/>
    </source>
</evidence>
<protein>
    <submittedName>
        <fullName evidence="1">Uncharacterized protein</fullName>
    </submittedName>
</protein>
<name>A0ACC0B7X6_CATRO</name>
<comment type="caution">
    <text evidence="1">The sequence shown here is derived from an EMBL/GenBank/DDBJ whole genome shotgun (WGS) entry which is preliminary data.</text>
</comment>
<reference evidence="2" key="1">
    <citation type="journal article" date="2023" name="Nat. Plants">
        <title>Single-cell RNA sequencing provides a high-resolution roadmap for understanding the multicellular compartmentation of specialized metabolism.</title>
        <authorList>
            <person name="Sun S."/>
            <person name="Shen X."/>
            <person name="Li Y."/>
            <person name="Li Y."/>
            <person name="Wang S."/>
            <person name="Li R."/>
            <person name="Zhang H."/>
            <person name="Shen G."/>
            <person name="Guo B."/>
            <person name="Wei J."/>
            <person name="Xu J."/>
            <person name="St-Pierre B."/>
            <person name="Chen S."/>
            <person name="Sun C."/>
        </authorList>
    </citation>
    <scope>NUCLEOTIDE SEQUENCE [LARGE SCALE GENOMIC DNA]</scope>
</reference>
<evidence type="ECO:0000313" key="1">
    <source>
        <dbReference type="EMBL" id="KAI5668759.1"/>
    </source>
</evidence>
<gene>
    <name evidence="1" type="ORF">M9H77_18612</name>
</gene>
<proteinExistence type="predicted"/>